<feature type="compositionally biased region" description="Basic and acidic residues" evidence="1">
    <location>
        <begin position="241"/>
        <end position="252"/>
    </location>
</feature>
<evidence type="ECO:0000256" key="1">
    <source>
        <dbReference type="SAM" id="MobiDB-lite"/>
    </source>
</evidence>
<evidence type="ECO:0000313" key="2">
    <source>
        <dbReference type="EMBL" id="KAJ7706605.1"/>
    </source>
</evidence>
<dbReference type="EMBL" id="JARKIB010000456">
    <property type="protein sequence ID" value="KAJ7706605.1"/>
    <property type="molecule type" value="Genomic_DNA"/>
</dbReference>
<feature type="compositionally biased region" description="Basic and acidic residues" evidence="1">
    <location>
        <begin position="287"/>
        <end position="315"/>
    </location>
</feature>
<sequence>MPLIPTNQITVPESFRFNTQFNVHARSSVHVAISHHKLVFFHTALQLTTQAQWHRDSHVLKNYDPARYASGRGLQEGTSTYRCVADCLEIHGGFVSGVYERSTSLKEGGSTYQTQQYIFCEGKHTSIYRTRGHTAWCETLPYASVTKADVPPLSTPGLRLRAGHTAHDHYDHDVQSRRWSSAYLFLFLDLPGYGQAGKFGLCLSLRRIETETPRREENSKRKDVECGVGDPDGAVHSGGNEGHEPAAAKHNGERTINPTYRLPRASKKRGASQGYSAAWRSHTHRLDLKEDARATRKSLCRRDRGRVADSEDTHRTGGRGTTVQTERTAPELD</sequence>
<name>A0AAD7GW54_9AGAR</name>
<feature type="region of interest" description="Disordered" evidence="1">
    <location>
        <begin position="287"/>
        <end position="333"/>
    </location>
</feature>
<reference evidence="2" key="1">
    <citation type="submission" date="2023-03" db="EMBL/GenBank/DDBJ databases">
        <title>Massive genome expansion in bonnet fungi (Mycena s.s.) driven by repeated elements and novel gene families across ecological guilds.</title>
        <authorList>
            <consortium name="Lawrence Berkeley National Laboratory"/>
            <person name="Harder C.B."/>
            <person name="Miyauchi S."/>
            <person name="Viragh M."/>
            <person name="Kuo A."/>
            <person name="Thoen E."/>
            <person name="Andreopoulos B."/>
            <person name="Lu D."/>
            <person name="Skrede I."/>
            <person name="Drula E."/>
            <person name="Henrissat B."/>
            <person name="Morin E."/>
            <person name="Kohler A."/>
            <person name="Barry K."/>
            <person name="LaButti K."/>
            <person name="Morin E."/>
            <person name="Salamov A."/>
            <person name="Lipzen A."/>
            <person name="Mereny Z."/>
            <person name="Hegedus B."/>
            <person name="Baldrian P."/>
            <person name="Stursova M."/>
            <person name="Weitz H."/>
            <person name="Taylor A."/>
            <person name="Grigoriev I.V."/>
            <person name="Nagy L.G."/>
            <person name="Martin F."/>
            <person name="Kauserud H."/>
        </authorList>
    </citation>
    <scope>NUCLEOTIDE SEQUENCE</scope>
    <source>
        <strain evidence="2">CBHHK182m</strain>
    </source>
</reference>
<gene>
    <name evidence="2" type="ORF">B0H16DRAFT_1704384</name>
</gene>
<accession>A0AAD7GW54</accession>
<protein>
    <submittedName>
        <fullName evidence="2">Uncharacterized protein</fullName>
    </submittedName>
</protein>
<organism evidence="2 3">
    <name type="scientific">Mycena metata</name>
    <dbReference type="NCBI Taxonomy" id="1033252"/>
    <lineage>
        <taxon>Eukaryota</taxon>
        <taxon>Fungi</taxon>
        <taxon>Dikarya</taxon>
        <taxon>Basidiomycota</taxon>
        <taxon>Agaricomycotina</taxon>
        <taxon>Agaricomycetes</taxon>
        <taxon>Agaricomycetidae</taxon>
        <taxon>Agaricales</taxon>
        <taxon>Marasmiineae</taxon>
        <taxon>Mycenaceae</taxon>
        <taxon>Mycena</taxon>
    </lineage>
</organism>
<evidence type="ECO:0000313" key="3">
    <source>
        <dbReference type="Proteomes" id="UP001215598"/>
    </source>
</evidence>
<feature type="region of interest" description="Disordered" evidence="1">
    <location>
        <begin position="212"/>
        <end position="252"/>
    </location>
</feature>
<dbReference type="Proteomes" id="UP001215598">
    <property type="component" value="Unassembled WGS sequence"/>
</dbReference>
<keyword evidence="3" id="KW-1185">Reference proteome</keyword>
<proteinExistence type="predicted"/>
<feature type="compositionally biased region" description="Basic and acidic residues" evidence="1">
    <location>
        <begin position="212"/>
        <end position="225"/>
    </location>
</feature>
<comment type="caution">
    <text evidence="2">The sequence shown here is derived from an EMBL/GenBank/DDBJ whole genome shotgun (WGS) entry which is preliminary data.</text>
</comment>
<dbReference type="AlphaFoldDB" id="A0AAD7GW54"/>